<accession>A0A151CI42</accession>
<sequence length="548" mass="63279">MKQKMKNIKISSFIFILIAIFLIMNFVGYKLLYDNIRSNHEKDTKILFHTIKDETSNLLVKAIQQYKIQKQTLLQKHRIVEKYMNNHDLNVSLDEIHRKINEGHPGTPYDIYITDKNLTIRNTTYEKDMGFNLGFAKKTFEENKAQGIIGCSYPIREIGTGYFLSYTSNYLSKNGDDRAAILQVSYTYKSMAYELERIEKQIRENSVIQDVKAYSFGNNSFIYDMVIDDSPSYIHSSEELLSIQKKAKKLSQKLDNSDLNIENFSKDGKHYQRLYMSTHSPVAEDIKVVYTLLLNDDNYYSQLTWLNILLILSIILGIAGILFISKVRSKELRLMEQDKFVQSAMHEIKTPLSIITLNNELREIEFGKDIYSEEINAALKLLHHSYNSMGYIISKEALTYEKELTDLSKIVKERIEFFQTIAKANDKKIKANINSTCHIEISPIELTRLIDNNLSNALKYSKAGSTVEVTLHDTVLSFHSQGDPIRDKEKVFEKYFRENSTVGGYGLGLSIVKEIADKYGIEMKVASDIHNGTVFTYIFRPVSQERSR</sequence>
<gene>
    <name evidence="9" type="ORF">AS592_11980</name>
</gene>
<dbReference type="GO" id="GO:0005886">
    <property type="term" value="C:plasma membrane"/>
    <property type="evidence" value="ECO:0007669"/>
    <property type="project" value="TreeGrafter"/>
</dbReference>
<dbReference type="PANTHER" id="PTHR45453:SF1">
    <property type="entry name" value="PHOSPHATE REGULON SENSOR PROTEIN PHOR"/>
    <property type="match status" value="1"/>
</dbReference>
<dbReference type="STRING" id="1630136.AS592_11980"/>
<evidence type="ECO:0000256" key="1">
    <source>
        <dbReference type="ARBA" id="ARBA00000085"/>
    </source>
</evidence>
<keyword evidence="4" id="KW-0808">Transferase</keyword>
<dbReference type="InterPro" id="IPR036097">
    <property type="entry name" value="HisK_dim/P_sf"/>
</dbReference>
<dbReference type="GO" id="GO:0016036">
    <property type="term" value="P:cellular response to phosphate starvation"/>
    <property type="evidence" value="ECO:0007669"/>
    <property type="project" value="TreeGrafter"/>
</dbReference>
<keyword evidence="6" id="KW-0902">Two-component regulatory system</keyword>
<evidence type="ECO:0000256" key="2">
    <source>
        <dbReference type="ARBA" id="ARBA00012438"/>
    </source>
</evidence>
<comment type="catalytic activity">
    <reaction evidence="1">
        <text>ATP + protein L-histidine = ADP + protein N-phospho-L-histidine.</text>
        <dbReference type="EC" id="2.7.13.3"/>
    </reaction>
</comment>
<evidence type="ECO:0000256" key="5">
    <source>
        <dbReference type="ARBA" id="ARBA00022777"/>
    </source>
</evidence>
<dbReference type="SUPFAM" id="SSF47384">
    <property type="entry name" value="Homodimeric domain of signal transducing histidine kinase"/>
    <property type="match status" value="1"/>
</dbReference>
<dbReference type="InterPro" id="IPR050351">
    <property type="entry name" value="BphY/WalK/GraS-like"/>
</dbReference>
<dbReference type="CDD" id="cd00082">
    <property type="entry name" value="HisKA"/>
    <property type="match status" value="1"/>
</dbReference>
<dbReference type="InterPro" id="IPR036890">
    <property type="entry name" value="HATPase_C_sf"/>
</dbReference>
<evidence type="ECO:0000313" key="9">
    <source>
        <dbReference type="EMBL" id="KYJ87212.1"/>
    </source>
</evidence>
<dbReference type="InterPro" id="IPR003594">
    <property type="entry name" value="HATPase_dom"/>
</dbReference>
<dbReference type="EC" id="2.7.13.3" evidence="2"/>
<keyword evidence="5" id="KW-0418">Kinase</keyword>
<evidence type="ECO:0000256" key="3">
    <source>
        <dbReference type="ARBA" id="ARBA00022553"/>
    </source>
</evidence>
<proteinExistence type="predicted"/>
<feature type="transmembrane region" description="Helical" evidence="7">
    <location>
        <begin position="12"/>
        <end position="32"/>
    </location>
</feature>
<dbReference type="InterPro" id="IPR005467">
    <property type="entry name" value="His_kinase_dom"/>
</dbReference>
<dbReference type="PROSITE" id="PS50109">
    <property type="entry name" value="HIS_KIN"/>
    <property type="match status" value="1"/>
</dbReference>
<reference evidence="9 10" key="1">
    <citation type="submission" date="2015-11" db="EMBL/GenBank/DDBJ databases">
        <title>Draft genome of Sulfurovum riftiae 1812E, a member of the Epsilonproteobacteria isolated from the tube of the deep-sea hydrothermal vent tubewom Riftia pachyptila.</title>
        <authorList>
            <person name="Vetriani C."/>
            <person name="Giovannelli D."/>
        </authorList>
    </citation>
    <scope>NUCLEOTIDE SEQUENCE [LARGE SCALE GENOMIC DNA]</scope>
    <source>
        <strain evidence="9 10">1812E</strain>
    </source>
</reference>
<evidence type="ECO:0000256" key="4">
    <source>
        <dbReference type="ARBA" id="ARBA00022679"/>
    </source>
</evidence>
<keyword evidence="7" id="KW-1133">Transmembrane helix</keyword>
<dbReference type="GO" id="GO:0004721">
    <property type="term" value="F:phosphoprotein phosphatase activity"/>
    <property type="evidence" value="ECO:0007669"/>
    <property type="project" value="TreeGrafter"/>
</dbReference>
<dbReference type="EMBL" id="LNKT01000003">
    <property type="protein sequence ID" value="KYJ87212.1"/>
    <property type="molecule type" value="Genomic_DNA"/>
</dbReference>
<name>A0A151CI42_9BACT</name>
<dbReference type="Gene3D" id="3.30.565.10">
    <property type="entry name" value="Histidine kinase-like ATPase, C-terminal domain"/>
    <property type="match status" value="1"/>
</dbReference>
<protein>
    <recommendedName>
        <fullName evidence="2">histidine kinase</fullName>
        <ecNumber evidence="2">2.7.13.3</ecNumber>
    </recommendedName>
</protein>
<dbReference type="SUPFAM" id="SSF55874">
    <property type="entry name" value="ATPase domain of HSP90 chaperone/DNA topoisomerase II/histidine kinase"/>
    <property type="match status" value="1"/>
</dbReference>
<comment type="caution">
    <text evidence="9">The sequence shown here is derived from an EMBL/GenBank/DDBJ whole genome shotgun (WGS) entry which is preliminary data.</text>
</comment>
<feature type="transmembrane region" description="Helical" evidence="7">
    <location>
        <begin position="305"/>
        <end position="325"/>
    </location>
</feature>
<dbReference type="AlphaFoldDB" id="A0A151CI42"/>
<evidence type="ECO:0000313" key="10">
    <source>
        <dbReference type="Proteomes" id="UP000075359"/>
    </source>
</evidence>
<feature type="domain" description="Histidine kinase" evidence="8">
    <location>
        <begin position="343"/>
        <end position="543"/>
    </location>
</feature>
<organism evidence="9 10">
    <name type="scientific">Sulfurovum riftiae</name>
    <dbReference type="NCBI Taxonomy" id="1630136"/>
    <lineage>
        <taxon>Bacteria</taxon>
        <taxon>Pseudomonadati</taxon>
        <taxon>Campylobacterota</taxon>
        <taxon>Epsilonproteobacteria</taxon>
        <taxon>Campylobacterales</taxon>
        <taxon>Sulfurovaceae</taxon>
        <taxon>Sulfurovum</taxon>
    </lineage>
</organism>
<dbReference type="SMART" id="SM00387">
    <property type="entry name" value="HATPase_c"/>
    <property type="match status" value="1"/>
</dbReference>
<dbReference type="Proteomes" id="UP000075359">
    <property type="component" value="Unassembled WGS sequence"/>
</dbReference>
<keyword evidence="7" id="KW-0812">Transmembrane</keyword>
<keyword evidence="3" id="KW-0597">Phosphoprotein</keyword>
<dbReference type="InterPro" id="IPR003661">
    <property type="entry name" value="HisK_dim/P_dom"/>
</dbReference>
<dbReference type="GO" id="GO:0000155">
    <property type="term" value="F:phosphorelay sensor kinase activity"/>
    <property type="evidence" value="ECO:0007669"/>
    <property type="project" value="InterPro"/>
</dbReference>
<keyword evidence="7" id="KW-0472">Membrane</keyword>
<dbReference type="Pfam" id="PF02518">
    <property type="entry name" value="HATPase_c"/>
    <property type="match status" value="1"/>
</dbReference>
<dbReference type="PANTHER" id="PTHR45453">
    <property type="entry name" value="PHOSPHATE REGULON SENSOR PROTEIN PHOR"/>
    <property type="match status" value="1"/>
</dbReference>
<evidence type="ECO:0000256" key="6">
    <source>
        <dbReference type="ARBA" id="ARBA00023012"/>
    </source>
</evidence>
<keyword evidence="10" id="KW-1185">Reference proteome</keyword>
<evidence type="ECO:0000259" key="8">
    <source>
        <dbReference type="PROSITE" id="PS50109"/>
    </source>
</evidence>
<evidence type="ECO:0000256" key="7">
    <source>
        <dbReference type="SAM" id="Phobius"/>
    </source>
</evidence>